<dbReference type="GO" id="GO:0000139">
    <property type="term" value="C:Golgi membrane"/>
    <property type="evidence" value="ECO:0007669"/>
    <property type="project" value="UniProtKB-SubCell"/>
</dbReference>
<feature type="compositionally biased region" description="Polar residues" evidence="20">
    <location>
        <begin position="713"/>
        <end position="732"/>
    </location>
</feature>
<evidence type="ECO:0000256" key="3">
    <source>
        <dbReference type="ARBA" id="ARBA00004511"/>
    </source>
</evidence>
<keyword evidence="7 19" id="KW-0813">Transport</keyword>
<comment type="catalytic activity">
    <reaction evidence="18">
        <text>a 1,2-diacyl-sn-glycero-3-phosphocholine(in) = a 1,2-diacyl-sn-glycero-3-phosphocholine(out)</text>
        <dbReference type="Rhea" id="RHEA:38571"/>
        <dbReference type="ChEBI" id="CHEBI:57643"/>
    </reaction>
</comment>
<evidence type="ECO:0000256" key="19">
    <source>
        <dbReference type="RuleBase" id="RU364027"/>
    </source>
</evidence>
<comment type="catalytic activity">
    <reaction evidence="15">
        <text>a 1,2-diacyl-sn-glycero-3-phospho-L-serine(in) = a 1,2-diacyl-sn-glycero-3-phospho-L-serine(out)</text>
        <dbReference type="Rhea" id="RHEA:38663"/>
        <dbReference type="ChEBI" id="CHEBI:57262"/>
    </reaction>
</comment>
<proteinExistence type="inferred from homology"/>
<dbReference type="EMBL" id="SWFS01000429">
    <property type="protein sequence ID" value="KAA8904513.1"/>
    <property type="molecule type" value="Genomic_DNA"/>
</dbReference>
<dbReference type="OrthoDB" id="2020634at2759"/>
<feature type="transmembrane region" description="Helical" evidence="19">
    <location>
        <begin position="451"/>
        <end position="472"/>
    </location>
</feature>
<keyword evidence="13 19" id="KW-0472">Membrane</keyword>
<evidence type="ECO:0000313" key="21">
    <source>
        <dbReference type="EMBL" id="KAA8904513.1"/>
    </source>
</evidence>
<feature type="transmembrane region" description="Helical" evidence="19">
    <location>
        <begin position="207"/>
        <end position="228"/>
    </location>
</feature>
<evidence type="ECO:0000256" key="9">
    <source>
        <dbReference type="ARBA" id="ARBA00022989"/>
    </source>
</evidence>
<name>A0A642UX50_9ASCO</name>
<feature type="transmembrane region" description="Helical" evidence="19">
    <location>
        <begin position="365"/>
        <end position="389"/>
    </location>
</feature>
<dbReference type="GO" id="GO:0006869">
    <property type="term" value="P:lipid transport"/>
    <property type="evidence" value="ECO:0007669"/>
    <property type="project" value="UniProtKB-KW"/>
</dbReference>
<dbReference type="GO" id="GO:0034497">
    <property type="term" value="P:protein localization to phagophore assembly site"/>
    <property type="evidence" value="ECO:0007669"/>
    <property type="project" value="TreeGrafter"/>
</dbReference>
<reference evidence="21" key="1">
    <citation type="journal article" date="2019" name="G3 (Bethesda)">
        <title>Genome Assemblies of Two Rare Opportunistic Yeast Pathogens: Diutina rugosa (syn. Candida rugosa) and Trichomonascus ciferrii (syn. Candida ciferrii).</title>
        <authorList>
            <person name="Mixao V."/>
            <person name="Saus E."/>
            <person name="Hansen A.P."/>
            <person name="Lass-Florl C."/>
            <person name="Gabaldon T."/>
        </authorList>
    </citation>
    <scope>NUCLEOTIDE SEQUENCE</scope>
    <source>
        <strain evidence="21">CBS 4856</strain>
    </source>
</reference>
<accession>A0A642UX50</accession>
<dbReference type="GO" id="GO:0034727">
    <property type="term" value="P:piecemeal microautophagy of the nucleus"/>
    <property type="evidence" value="ECO:0007669"/>
    <property type="project" value="TreeGrafter"/>
</dbReference>
<dbReference type="Proteomes" id="UP000761534">
    <property type="component" value="Unassembled WGS sequence"/>
</dbReference>
<dbReference type="InterPro" id="IPR007241">
    <property type="entry name" value="Autophagy-rel_prot_9"/>
</dbReference>
<dbReference type="GO" id="GO:0034045">
    <property type="term" value="C:phagophore assembly site membrane"/>
    <property type="evidence" value="ECO:0007669"/>
    <property type="project" value="UniProtKB-SubCell"/>
</dbReference>
<protein>
    <recommendedName>
        <fullName evidence="6 19">Autophagy-related protein 9</fullName>
    </recommendedName>
</protein>
<evidence type="ECO:0000256" key="14">
    <source>
        <dbReference type="ARBA" id="ARBA00023329"/>
    </source>
</evidence>
<evidence type="ECO:0000256" key="5">
    <source>
        <dbReference type="ARBA" id="ARBA00006185"/>
    </source>
</evidence>
<comment type="caution">
    <text evidence="21">The sequence shown here is derived from an EMBL/GenBank/DDBJ whole genome shotgun (WGS) entry which is preliminary data.</text>
</comment>
<evidence type="ECO:0000256" key="18">
    <source>
        <dbReference type="ARBA" id="ARBA00024631"/>
    </source>
</evidence>
<evidence type="ECO:0000256" key="6">
    <source>
        <dbReference type="ARBA" id="ARBA00018074"/>
    </source>
</evidence>
<evidence type="ECO:0000256" key="13">
    <source>
        <dbReference type="ARBA" id="ARBA00023136"/>
    </source>
</evidence>
<keyword evidence="11" id="KW-0333">Golgi apparatus</keyword>
<keyword evidence="9 19" id="KW-1133">Transmembrane helix</keyword>
<keyword evidence="22" id="KW-1185">Reference proteome</keyword>
<sequence>MASYNSRPLLRSVFGEGSVYEQLDTEDNAHAEISPRRERIAEEEEDVPESLLVDPSARTANRNSGSRRVEFSRNGSKGGNKRRRNRVGYENGLTVSTPLNAANELPNYEPASASFRSNLKRMDPKERAMWKWANTDNLDNFLVDAYSYFLGSGIYCILLSRAVNMATLLFVVAFATYLSSCIDYSKLSHSSTLSEIKIPRCMSKMGIMHTFTLWLFSLFWFLKVFQYLNDIRRLVDMKNFYHYLLDIPDSDMQTVSWQQVVNRIMHLREQNLNNATNNQRMDPHIIANRIMRRENYIIAMINKDVLDLCIPLPLLRKNPFLSKTLEWHISLCIMDFAFNDQGQLRPVFLKETHRRILSDGLRRRFLFAGVMNIVFSPFIILYLTLLYFFRYFNEYHKDPSSLGTRQYTPLAEWKMREFNELYHLFKRRLNLSYDYASKYVNQFPKEKTTTLARFVTFIAGSFAAVLGIVSLIDPDIFLGFEITKDRTVLFYIGLFGSIAAVGRSLIPSESLVFDPETTLKAVAEYTHYLPKEWEGHLHTDWVKSEFSSLYDLKLMIILKEVLSVVLAPFILWFSLPKSCDRIVDFFRDFSVYVDGMGYVCSFAVFDFNQPTTNLKKRPTDDPRQTYYNSNGGKMLKSYLNFVDSYGGAQNDTRNSIDKVKSKKQLISQDNLENSVMGRFHQMQASSYGSSDGGHVETGMGRSLFAGSKQLPQLQTDNESNSFGSFSNALNDGSNKEETSEPAEDGGVLGLLNEFYKQAGTGTGNA</sequence>
<evidence type="ECO:0000256" key="12">
    <source>
        <dbReference type="ARBA" id="ARBA00023055"/>
    </source>
</evidence>
<dbReference type="GO" id="GO:0030659">
    <property type="term" value="C:cytoplasmic vesicle membrane"/>
    <property type="evidence" value="ECO:0007669"/>
    <property type="project" value="UniProtKB-SubCell"/>
</dbReference>
<comment type="catalytic activity">
    <reaction evidence="17">
        <text>a 1,2-diacyl-sn-glycero-3-phospho-(1D-myo-inositol-3-phosphate)(in) = a 1,2-diacyl-sn-glycero-3-phospho-(1D-myo-inositol-3-phosphate)(out)</text>
        <dbReference type="Rhea" id="RHEA:67920"/>
        <dbReference type="ChEBI" id="CHEBI:58088"/>
    </reaction>
</comment>
<organism evidence="21 22">
    <name type="scientific">Trichomonascus ciferrii</name>
    <dbReference type="NCBI Taxonomy" id="44093"/>
    <lineage>
        <taxon>Eukaryota</taxon>
        <taxon>Fungi</taxon>
        <taxon>Dikarya</taxon>
        <taxon>Ascomycota</taxon>
        <taxon>Saccharomycotina</taxon>
        <taxon>Dipodascomycetes</taxon>
        <taxon>Dipodascales</taxon>
        <taxon>Trichomonascaceae</taxon>
        <taxon>Trichomonascus</taxon>
        <taxon>Trichomonascus ciferrii complex</taxon>
    </lineage>
</organism>
<evidence type="ECO:0000256" key="8">
    <source>
        <dbReference type="ARBA" id="ARBA00022692"/>
    </source>
</evidence>
<evidence type="ECO:0000256" key="10">
    <source>
        <dbReference type="ARBA" id="ARBA00023006"/>
    </source>
</evidence>
<keyword evidence="12 19" id="KW-0445">Lipid transport</keyword>
<comment type="similarity">
    <text evidence="5 19">Belongs to the ATG9 family.</text>
</comment>
<evidence type="ECO:0000256" key="2">
    <source>
        <dbReference type="ARBA" id="ARBA00004477"/>
    </source>
</evidence>
<dbReference type="Pfam" id="PF04109">
    <property type="entry name" value="ATG9"/>
    <property type="match status" value="1"/>
</dbReference>
<dbReference type="GO" id="GO:0000422">
    <property type="term" value="P:autophagy of mitochondrion"/>
    <property type="evidence" value="ECO:0007669"/>
    <property type="project" value="TreeGrafter"/>
</dbReference>
<comment type="function">
    <text evidence="19">Phospholipid scramblase involved in autophagy. Cycles between the preautophagosomal structure/phagophore assembly site (PAS) and the cytoplasmic vesicle pool and supplies membrane for the growing autophagosome. Lipid scramblase activity plays a key role in preautophagosomal structure/phagophore assembly by distributing the phospholipids that arrive through ATG2 from the cytoplasmic to the luminal leaflet of the bilayer, thereby driving autophagosomal membrane expansion.</text>
</comment>
<dbReference type="VEuPathDB" id="FungiDB:TRICI_005458"/>
<keyword evidence="10 19" id="KW-0072">Autophagy</keyword>
<evidence type="ECO:0000256" key="4">
    <source>
        <dbReference type="ARBA" id="ARBA00004653"/>
    </source>
</evidence>
<evidence type="ECO:0000256" key="17">
    <source>
        <dbReference type="ARBA" id="ARBA00024621"/>
    </source>
</evidence>
<evidence type="ECO:0000256" key="1">
    <source>
        <dbReference type="ARBA" id="ARBA00004439"/>
    </source>
</evidence>
<evidence type="ECO:0000256" key="16">
    <source>
        <dbReference type="ARBA" id="ARBA00024615"/>
    </source>
</evidence>
<dbReference type="GO" id="GO:0005776">
    <property type="term" value="C:autophagosome"/>
    <property type="evidence" value="ECO:0007669"/>
    <property type="project" value="TreeGrafter"/>
</dbReference>
<feature type="transmembrane region" description="Helical" evidence="19">
    <location>
        <begin position="168"/>
        <end position="187"/>
    </location>
</feature>
<comment type="catalytic activity">
    <reaction evidence="16">
        <text>a 1,2-diacyl-sn-glycero-3-phosphoethanolamine(in) = a 1,2-diacyl-sn-glycero-3-phosphoethanolamine(out)</text>
        <dbReference type="Rhea" id="RHEA:38895"/>
        <dbReference type="ChEBI" id="CHEBI:64612"/>
    </reaction>
</comment>
<comment type="subcellular location">
    <subcellularLocation>
        <location evidence="1">Cytoplasmic vesicle membrane</location>
        <topology evidence="1">Multi-pass membrane protein</topology>
    </subcellularLocation>
    <subcellularLocation>
        <location evidence="2">Endoplasmic reticulum membrane</location>
        <topology evidence="2">Multi-pass membrane protein</topology>
    </subcellularLocation>
    <subcellularLocation>
        <location evidence="4">Golgi apparatus membrane</location>
        <topology evidence="4">Multi-pass membrane protein</topology>
    </subcellularLocation>
    <subcellularLocation>
        <location evidence="3 19">Preautophagosomal structure membrane</location>
        <topology evidence="3 19">Multi-pass membrane protein</topology>
    </subcellularLocation>
</comment>
<keyword evidence="8 19" id="KW-0812">Transmembrane</keyword>
<feature type="transmembrane region" description="Helical" evidence="19">
    <location>
        <begin position="488"/>
        <end position="506"/>
    </location>
</feature>
<dbReference type="PANTHER" id="PTHR13038">
    <property type="entry name" value="APG9 AUTOPHAGY 9"/>
    <property type="match status" value="1"/>
</dbReference>
<feature type="region of interest" description="Disordered" evidence="20">
    <location>
        <begin position="37"/>
        <end position="90"/>
    </location>
</feature>
<gene>
    <name evidence="21" type="ORF">TRICI_005458</name>
</gene>
<evidence type="ECO:0000256" key="11">
    <source>
        <dbReference type="ARBA" id="ARBA00023034"/>
    </source>
</evidence>
<evidence type="ECO:0000256" key="15">
    <source>
        <dbReference type="ARBA" id="ARBA00024479"/>
    </source>
</evidence>
<evidence type="ECO:0000256" key="7">
    <source>
        <dbReference type="ARBA" id="ARBA00022448"/>
    </source>
</evidence>
<feature type="transmembrane region" description="Helical" evidence="19">
    <location>
        <begin position="554"/>
        <end position="575"/>
    </location>
</feature>
<evidence type="ECO:0000313" key="22">
    <source>
        <dbReference type="Proteomes" id="UP000761534"/>
    </source>
</evidence>
<evidence type="ECO:0000256" key="20">
    <source>
        <dbReference type="SAM" id="MobiDB-lite"/>
    </source>
</evidence>
<dbReference type="PANTHER" id="PTHR13038:SF10">
    <property type="entry name" value="AUTOPHAGY-RELATED PROTEIN 9"/>
    <property type="match status" value="1"/>
</dbReference>
<keyword evidence="14" id="KW-0968">Cytoplasmic vesicle</keyword>
<dbReference type="GO" id="GO:0061709">
    <property type="term" value="P:reticulophagy"/>
    <property type="evidence" value="ECO:0007669"/>
    <property type="project" value="TreeGrafter"/>
</dbReference>
<feature type="region of interest" description="Disordered" evidence="20">
    <location>
        <begin position="713"/>
        <end position="750"/>
    </location>
</feature>
<dbReference type="AlphaFoldDB" id="A0A642UX50"/>
<dbReference type="GO" id="GO:0005789">
    <property type="term" value="C:endoplasmic reticulum membrane"/>
    <property type="evidence" value="ECO:0007669"/>
    <property type="project" value="UniProtKB-SubCell"/>
</dbReference>